<evidence type="ECO:0000313" key="1">
    <source>
        <dbReference type="EMBL" id="NLR63577.1"/>
    </source>
</evidence>
<dbReference type="RefSeq" id="WP_168869571.1">
    <property type="nucleotide sequence ID" value="NZ_JABAIA010000001.1"/>
</dbReference>
<sequence length="273" mass="30612">MKKLFSTSTRIIAIIALGAIVFASCQKSMIKPEDGATTKKLPDEKPAVALTAGTINFSGYTWTVRATSSGTQGPGPNYWNSNNAWLDANGYLHLKMQKDAQGRWSCAEVTSNNNFGYGTYQWKIECDLNIIDRNIVLGLFNYSGQDGYDEQDVELSRWGNPSAGQFNYTVYPAQSGVRYKNVHWESPNITMNGTYTTHRFTRYRTDSIVYESQFGHYDAGSTIARKKFTSSDIKLSALNMPILMNLWLMNGTAPVNGQSYEVIIHEFKFTPLP</sequence>
<dbReference type="GO" id="GO:0004553">
    <property type="term" value="F:hydrolase activity, hydrolyzing O-glycosyl compounds"/>
    <property type="evidence" value="ECO:0007669"/>
    <property type="project" value="UniProtKB-ARBA"/>
</dbReference>
<dbReference type="Gene3D" id="2.60.120.200">
    <property type="match status" value="1"/>
</dbReference>
<protein>
    <submittedName>
        <fullName evidence="1">Glycoside hydrolase family 16 protein</fullName>
    </submittedName>
</protein>
<comment type="caution">
    <text evidence="1">The sequence shown here is derived from an EMBL/GenBank/DDBJ whole genome shotgun (WGS) entry which is preliminary data.</text>
</comment>
<dbReference type="EMBL" id="JABAIA010000001">
    <property type="protein sequence ID" value="NLR63577.1"/>
    <property type="molecule type" value="Genomic_DNA"/>
</dbReference>
<dbReference type="GO" id="GO:0005975">
    <property type="term" value="P:carbohydrate metabolic process"/>
    <property type="evidence" value="ECO:0007669"/>
    <property type="project" value="UniProtKB-ARBA"/>
</dbReference>
<accession>A0A847RS02</accession>
<keyword evidence="2" id="KW-1185">Reference proteome</keyword>
<proteinExistence type="predicted"/>
<dbReference type="SUPFAM" id="SSF49899">
    <property type="entry name" value="Concanavalin A-like lectins/glucanases"/>
    <property type="match status" value="1"/>
</dbReference>
<reference evidence="1 2" key="1">
    <citation type="submission" date="2020-04" db="EMBL/GenBank/DDBJ databases">
        <authorList>
            <person name="Yin C."/>
        </authorList>
    </citation>
    <scope>NUCLEOTIDE SEQUENCE [LARGE SCALE GENOMIC DNA]</scope>
    <source>
        <strain evidence="1 2">Ae27</strain>
    </source>
</reference>
<name>A0A847RS02_9BACT</name>
<dbReference type="AlphaFoldDB" id="A0A847RS02"/>
<dbReference type="PROSITE" id="PS51257">
    <property type="entry name" value="PROKAR_LIPOPROTEIN"/>
    <property type="match status" value="1"/>
</dbReference>
<organism evidence="1 2">
    <name type="scientific">Chitinophaga varians</name>
    <dbReference type="NCBI Taxonomy" id="2202339"/>
    <lineage>
        <taxon>Bacteria</taxon>
        <taxon>Pseudomonadati</taxon>
        <taxon>Bacteroidota</taxon>
        <taxon>Chitinophagia</taxon>
        <taxon>Chitinophagales</taxon>
        <taxon>Chitinophagaceae</taxon>
        <taxon>Chitinophaga</taxon>
    </lineage>
</organism>
<gene>
    <name evidence="1" type="ORF">HGH92_04580</name>
</gene>
<dbReference type="InterPro" id="IPR013320">
    <property type="entry name" value="ConA-like_dom_sf"/>
</dbReference>
<keyword evidence="1" id="KW-0378">Hydrolase</keyword>
<dbReference type="Proteomes" id="UP000570474">
    <property type="component" value="Unassembled WGS sequence"/>
</dbReference>
<evidence type="ECO:0000313" key="2">
    <source>
        <dbReference type="Proteomes" id="UP000570474"/>
    </source>
</evidence>